<dbReference type="GO" id="GO:0005634">
    <property type="term" value="C:nucleus"/>
    <property type="evidence" value="ECO:0007669"/>
    <property type="project" value="TreeGrafter"/>
</dbReference>
<organism evidence="3 4">
    <name type="scientific">Aspergillus lentulus</name>
    <dbReference type="NCBI Taxonomy" id="293939"/>
    <lineage>
        <taxon>Eukaryota</taxon>
        <taxon>Fungi</taxon>
        <taxon>Dikarya</taxon>
        <taxon>Ascomycota</taxon>
        <taxon>Pezizomycotina</taxon>
        <taxon>Eurotiomycetes</taxon>
        <taxon>Eurotiomycetidae</taxon>
        <taxon>Eurotiales</taxon>
        <taxon>Aspergillaceae</taxon>
        <taxon>Aspergillus</taxon>
        <taxon>Aspergillus subgen. Fumigati</taxon>
    </lineage>
</organism>
<dbReference type="Pfam" id="PF03959">
    <property type="entry name" value="FSH1"/>
    <property type="match status" value="1"/>
</dbReference>
<dbReference type="InterPro" id="IPR050593">
    <property type="entry name" value="LovG"/>
</dbReference>
<evidence type="ECO:0000256" key="1">
    <source>
        <dbReference type="ARBA" id="ARBA00022801"/>
    </source>
</evidence>
<sequence>MTELRRDNTATFHFVEGDVDSVPGPGIAGFYDGPYYSYYNFPRSFSDPDGSEEESLLEAYNLLYDIIDEDGPFDGILGFSHGGTLASGFLIHHAKTYPHEPPLFRCAIFINSLPPFRMNPDENPEIDPDLDGHIKIPTVSIAGAKDPLFEYSLALHRLCDPSKSTWIVHSKAHDIPNDKKNVALMAAGIRKLAIEALAIW</sequence>
<dbReference type="SUPFAM" id="SSF53474">
    <property type="entry name" value="alpha/beta-Hydrolases"/>
    <property type="match status" value="1"/>
</dbReference>
<dbReference type="AlphaFoldDB" id="A0AAN5YUD8"/>
<dbReference type="GO" id="GO:0005737">
    <property type="term" value="C:cytoplasm"/>
    <property type="evidence" value="ECO:0007669"/>
    <property type="project" value="TreeGrafter"/>
</dbReference>
<evidence type="ECO:0000313" key="3">
    <source>
        <dbReference type="EMBL" id="KAF4207595.1"/>
    </source>
</evidence>
<dbReference type="Proteomes" id="UP000649114">
    <property type="component" value="Unassembled WGS sequence"/>
</dbReference>
<feature type="domain" description="Serine hydrolase" evidence="2">
    <location>
        <begin position="31"/>
        <end position="182"/>
    </location>
</feature>
<dbReference type="EMBL" id="JAAAPU010000017">
    <property type="protein sequence ID" value="KAF4207595.1"/>
    <property type="molecule type" value="Genomic_DNA"/>
</dbReference>
<evidence type="ECO:0000259" key="2">
    <source>
        <dbReference type="Pfam" id="PF03959"/>
    </source>
</evidence>
<comment type="caution">
    <text evidence="3">The sequence shown here is derived from an EMBL/GenBank/DDBJ whole genome shotgun (WGS) entry which is preliminary data.</text>
</comment>
<dbReference type="PANTHER" id="PTHR48070:SF4">
    <property type="entry name" value="ESTERASE ALNB"/>
    <property type="match status" value="1"/>
</dbReference>
<dbReference type="Gene3D" id="3.40.50.1820">
    <property type="entry name" value="alpha/beta hydrolase"/>
    <property type="match status" value="1"/>
</dbReference>
<evidence type="ECO:0000313" key="4">
    <source>
        <dbReference type="Proteomes" id="UP000649114"/>
    </source>
</evidence>
<accession>A0AAN5YUD8</accession>
<dbReference type="InterPro" id="IPR005645">
    <property type="entry name" value="FSH-like_dom"/>
</dbReference>
<reference evidence="3" key="2">
    <citation type="submission" date="2020-04" db="EMBL/GenBank/DDBJ databases">
        <authorList>
            <person name="Santos R.A.C."/>
            <person name="Steenwyk J.L."/>
            <person name="Rivero-Menendez O."/>
            <person name="Mead M.E."/>
            <person name="Silva L.P."/>
            <person name="Bastos R.W."/>
            <person name="Alastruey-Izquierdo A."/>
            <person name="Goldman G.H."/>
            <person name="Rokas A."/>
        </authorList>
    </citation>
    <scope>NUCLEOTIDE SEQUENCE</scope>
    <source>
        <strain evidence="3">CNM-CM8927</strain>
    </source>
</reference>
<dbReference type="InterPro" id="IPR029058">
    <property type="entry name" value="AB_hydrolase_fold"/>
</dbReference>
<dbReference type="PANTHER" id="PTHR48070">
    <property type="entry name" value="ESTERASE OVCA2"/>
    <property type="match status" value="1"/>
</dbReference>
<keyword evidence="1" id="KW-0378">Hydrolase</keyword>
<reference evidence="3" key="1">
    <citation type="journal article" date="2020" name="bioRxiv">
        <title>Genomic and phenotypic heterogeneity of clinical isolates of the human pathogens Aspergillus fumigatus, Aspergillus lentulus and Aspergillus fumigatiaffinis.</title>
        <authorList>
            <person name="dos Santos R.A.C."/>
            <person name="Steenwyk J.L."/>
            <person name="Rivero-Menendez O."/>
            <person name="Mead M.E."/>
            <person name="Silva L.P."/>
            <person name="Bastos R.W."/>
            <person name="Alastruey-Izquierdo A."/>
            <person name="Goldman G.H."/>
            <person name="Rokas A."/>
        </authorList>
    </citation>
    <scope>NUCLEOTIDE SEQUENCE</scope>
    <source>
        <strain evidence="3">CNM-CM8927</strain>
    </source>
</reference>
<proteinExistence type="predicted"/>
<dbReference type="GO" id="GO:0016787">
    <property type="term" value="F:hydrolase activity"/>
    <property type="evidence" value="ECO:0007669"/>
    <property type="project" value="UniProtKB-KW"/>
</dbReference>
<dbReference type="GO" id="GO:0019748">
    <property type="term" value="P:secondary metabolic process"/>
    <property type="evidence" value="ECO:0007669"/>
    <property type="project" value="TreeGrafter"/>
</dbReference>
<protein>
    <recommendedName>
        <fullName evidence="2">Serine hydrolase domain-containing protein</fullName>
    </recommendedName>
</protein>
<gene>
    <name evidence="3" type="ORF">CNMCM8927_002672</name>
</gene>
<name>A0AAN5YUD8_ASPLE</name>